<keyword evidence="2" id="KW-1185">Reference proteome</keyword>
<dbReference type="EMBL" id="JALJZS010000006">
    <property type="protein sequence ID" value="MCP2001297.1"/>
    <property type="molecule type" value="Genomic_DNA"/>
</dbReference>
<protein>
    <submittedName>
        <fullName evidence="1">Transposase-like protein</fullName>
    </submittedName>
</protein>
<evidence type="ECO:0000313" key="1">
    <source>
        <dbReference type="EMBL" id="MCP2001297.1"/>
    </source>
</evidence>
<reference evidence="1" key="1">
    <citation type="submission" date="2022-03" db="EMBL/GenBank/DDBJ databases">
        <title>Interactions between chemoautotrophic and heterotrophic bacteria.</title>
        <authorList>
            <person name="Santoro A."/>
        </authorList>
    </citation>
    <scope>NUCLEOTIDE SEQUENCE</scope>
    <source>
        <strain evidence="1">Nb-106</strain>
    </source>
</reference>
<sequence>MSIDSTVIAFRQPDAIDDPLTELAREGARRMLAQVLIAEADAFVAMWKDVKLADGRDRIVRHGHGPHRAIQTGVGPVEVRRAKVRDRGDVEAEEKIRFSSAILPKWARRTKSLDALLPVLYLRGVSTGDFQEALAALLGKDAPNLSPAVISRLTAEWQADYDAWQKRDLSARRYVYVWADGVYLQARMEDNAECMLVLIGATPEGKKELVGFQTGVRESAQSWRELLIDIKQRGARDRA</sequence>
<dbReference type="Proteomes" id="UP001205486">
    <property type="component" value="Unassembled WGS sequence"/>
</dbReference>
<organism evidence="1 2">
    <name type="scientific">Nitrobacter winogradskyi</name>
    <name type="common">Nitrobacter agilis</name>
    <dbReference type="NCBI Taxonomy" id="913"/>
    <lineage>
        <taxon>Bacteria</taxon>
        <taxon>Pseudomonadati</taxon>
        <taxon>Pseudomonadota</taxon>
        <taxon>Alphaproteobacteria</taxon>
        <taxon>Hyphomicrobiales</taxon>
        <taxon>Nitrobacteraceae</taxon>
        <taxon>Nitrobacter</taxon>
    </lineage>
</organism>
<evidence type="ECO:0000313" key="2">
    <source>
        <dbReference type="Proteomes" id="UP001205486"/>
    </source>
</evidence>
<comment type="caution">
    <text evidence="1">The sequence shown here is derived from an EMBL/GenBank/DDBJ whole genome shotgun (WGS) entry which is preliminary data.</text>
</comment>
<accession>A0ACC6AQ87</accession>
<name>A0ACC6AQ87_NITWI</name>
<proteinExistence type="predicted"/>
<gene>
    <name evidence="1" type="ORF">J2S34_003783</name>
</gene>